<dbReference type="Proteomes" id="UP000683310">
    <property type="component" value="Chromosome"/>
</dbReference>
<keyword evidence="2" id="KW-1185">Reference proteome</keyword>
<organism evidence="1 2">
    <name type="scientific">Nocardia tengchongensis</name>
    <dbReference type="NCBI Taxonomy" id="2055889"/>
    <lineage>
        <taxon>Bacteria</taxon>
        <taxon>Bacillati</taxon>
        <taxon>Actinomycetota</taxon>
        <taxon>Actinomycetes</taxon>
        <taxon>Mycobacteriales</taxon>
        <taxon>Nocardiaceae</taxon>
        <taxon>Nocardia</taxon>
    </lineage>
</organism>
<accession>A0ABX8CPQ9</accession>
<evidence type="ECO:0000313" key="2">
    <source>
        <dbReference type="Proteomes" id="UP000683310"/>
    </source>
</evidence>
<gene>
    <name evidence="1" type="ORF">KHQ06_01695</name>
</gene>
<evidence type="ECO:0008006" key="3">
    <source>
        <dbReference type="Google" id="ProtNLM"/>
    </source>
</evidence>
<evidence type="ECO:0000313" key="1">
    <source>
        <dbReference type="EMBL" id="QVI21902.1"/>
    </source>
</evidence>
<sequence>MPISPEEMEQIAREVLGPTMRDEIEDPEIRARADRNTERLREMDAKGRRPATEDQIKIWQAWGESEIARINREQGENT</sequence>
<proteinExistence type="predicted"/>
<dbReference type="EMBL" id="CP074371">
    <property type="protein sequence ID" value="QVI21902.1"/>
    <property type="molecule type" value="Genomic_DNA"/>
</dbReference>
<protein>
    <recommendedName>
        <fullName evidence="3">Addiction module protein</fullName>
    </recommendedName>
</protein>
<name>A0ABX8CPQ9_9NOCA</name>
<reference evidence="1 2" key="1">
    <citation type="submission" date="2021-04" db="EMBL/GenBank/DDBJ databases">
        <title>Nocardia tengchongensis.</title>
        <authorList>
            <person name="Zhuang k."/>
            <person name="Ran Y."/>
            <person name="Li W."/>
        </authorList>
    </citation>
    <scope>NUCLEOTIDE SEQUENCE [LARGE SCALE GENOMIC DNA]</scope>
    <source>
        <strain evidence="1 2">CFH S0057</strain>
    </source>
</reference>